<keyword evidence="3" id="KW-0809">Transit peptide</keyword>
<dbReference type="Pfam" id="PF10780">
    <property type="entry name" value="MRP_L53"/>
    <property type="match status" value="1"/>
</dbReference>
<evidence type="ECO:0000256" key="7">
    <source>
        <dbReference type="ARBA" id="ARBA00035180"/>
    </source>
</evidence>
<evidence type="ECO:0000256" key="2">
    <source>
        <dbReference type="ARBA" id="ARBA00005557"/>
    </source>
</evidence>
<dbReference type="AlphaFoldDB" id="A0A8T1LWA1"/>
<dbReference type="OrthoDB" id="6618793at2759"/>
<keyword evidence="5" id="KW-0496">Mitochondrion</keyword>
<dbReference type="InterPro" id="IPR019716">
    <property type="entry name" value="Ribosomal_mL53"/>
</dbReference>
<keyword evidence="10" id="KW-1185">Reference proteome</keyword>
<accession>A0A8T1LWA1</accession>
<dbReference type="GO" id="GO:0005762">
    <property type="term" value="C:mitochondrial large ribosomal subunit"/>
    <property type="evidence" value="ECO:0007669"/>
    <property type="project" value="TreeGrafter"/>
</dbReference>
<evidence type="ECO:0000256" key="6">
    <source>
        <dbReference type="ARBA" id="ARBA00023274"/>
    </source>
</evidence>
<dbReference type="Proteomes" id="UP000286415">
    <property type="component" value="Unassembled WGS sequence"/>
</dbReference>
<organism evidence="9 10">
    <name type="scientific">Clonorchis sinensis</name>
    <name type="common">Chinese liver fluke</name>
    <dbReference type="NCBI Taxonomy" id="79923"/>
    <lineage>
        <taxon>Eukaryota</taxon>
        <taxon>Metazoa</taxon>
        <taxon>Spiralia</taxon>
        <taxon>Lophotrochozoa</taxon>
        <taxon>Platyhelminthes</taxon>
        <taxon>Trematoda</taxon>
        <taxon>Digenea</taxon>
        <taxon>Opisthorchiida</taxon>
        <taxon>Opisthorchiata</taxon>
        <taxon>Opisthorchiidae</taxon>
        <taxon>Clonorchis</taxon>
    </lineage>
</organism>
<dbReference type="PANTHER" id="PTHR33618:SF1">
    <property type="entry name" value="LARGE RIBOSOMAL SUBUNIT PROTEIN ML53"/>
    <property type="match status" value="1"/>
</dbReference>
<evidence type="ECO:0000256" key="8">
    <source>
        <dbReference type="ARBA" id="ARBA00042721"/>
    </source>
</evidence>
<reference evidence="9 10" key="1">
    <citation type="journal article" date="2018" name="Biotechnol. Adv.">
        <title>Improved genomic resources and new bioinformatic workflow for the carcinogenic parasite Clonorchis sinensis: Biotechnological implications.</title>
        <authorList>
            <person name="Wang D."/>
            <person name="Korhonen P.K."/>
            <person name="Gasser R.B."/>
            <person name="Young N.D."/>
        </authorList>
    </citation>
    <scope>NUCLEOTIDE SEQUENCE [LARGE SCALE GENOMIC DNA]</scope>
    <source>
        <strain evidence="9">Cs-k2</strain>
    </source>
</reference>
<comment type="subcellular location">
    <subcellularLocation>
        <location evidence="1">Mitochondrion</location>
    </subcellularLocation>
</comment>
<evidence type="ECO:0000256" key="3">
    <source>
        <dbReference type="ARBA" id="ARBA00022946"/>
    </source>
</evidence>
<evidence type="ECO:0000313" key="10">
    <source>
        <dbReference type="Proteomes" id="UP000286415"/>
    </source>
</evidence>
<sequence length="127" mass="14613">MSLVKYRHLPGKVKYFRPLRAVDESIISKDILKKLDFKPVKSICFSFNPFVGRTESIREACRILSNPRWRSTNTNLVFKARVLSDNHAPVIEVVYSNGNIVLIKTDNLSIREIIDVIYAQSLVNPHE</sequence>
<comment type="similarity">
    <text evidence="2">Belongs to the mitochondrion-specific ribosomal protein mL53 family.</text>
</comment>
<keyword evidence="4" id="KW-0689">Ribosomal protein</keyword>
<evidence type="ECO:0000256" key="1">
    <source>
        <dbReference type="ARBA" id="ARBA00004173"/>
    </source>
</evidence>
<dbReference type="Gene3D" id="3.40.30.10">
    <property type="entry name" value="Glutaredoxin"/>
    <property type="match status" value="1"/>
</dbReference>
<dbReference type="InterPro" id="IPR052473">
    <property type="entry name" value="mtLSU_mL53"/>
</dbReference>
<evidence type="ECO:0000256" key="5">
    <source>
        <dbReference type="ARBA" id="ARBA00023128"/>
    </source>
</evidence>
<evidence type="ECO:0000256" key="4">
    <source>
        <dbReference type="ARBA" id="ARBA00022980"/>
    </source>
</evidence>
<reference evidence="9 10" key="2">
    <citation type="journal article" date="2021" name="Genomics">
        <title>High-quality reference genome for Clonorchis sinensis.</title>
        <authorList>
            <person name="Young N.D."/>
            <person name="Stroehlein A.J."/>
            <person name="Kinkar L."/>
            <person name="Wang T."/>
            <person name="Sohn W.M."/>
            <person name="Chang B.C.H."/>
            <person name="Kaur P."/>
            <person name="Weisz D."/>
            <person name="Dudchenko O."/>
            <person name="Aiden E.L."/>
            <person name="Korhonen P.K."/>
            <person name="Gasser R.B."/>
        </authorList>
    </citation>
    <scope>NUCLEOTIDE SEQUENCE [LARGE SCALE GENOMIC DNA]</scope>
    <source>
        <strain evidence="9">Cs-k2</strain>
    </source>
</reference>
<comment type="caution">
    <text evidence="9">The sequence shown here is derived from an EMBL/GenBank/DDBJ whole genome shotgun (WGS) entry which is preliminary data.</text>
</comment>
<dbReference type="PANTHER" id="PTHR33618">
    <property type="entry name" value="39S RIBOSOMAL PROTEIN L53, MITOCHONDRIAL"/>
    <property type="match status" value="1"/>
</dbReference>
<evidence type="ECO:0000313" key="9">
    <source>
        <dbReference type="EMBL" id="KAG5441323.1"/>
    </source>
</evidence>
<protein>
    <recommendedName>
        <fullName evidence="7">Large ribosomal subunit protein mL53</fullName>
    </recommendedName>
    <alternativeName>
        <fullName evidence="8">39S ribosomal protein L53, mitochondrial</fullName>
    </alternativeName>
</protein>
<keyword evidence="6" id="KW-0687">Ribonucleoprotein</keyword>
<proteinExistence type="inferred from homology"/>
<name>A0A8T1LWA1_CLOSI</name>
<dbReference type="EMBL" id="NIRI02000077">
    <property type="protein sequence ID" value="KAG5441323.1"/>
    <property type="molecule type" value="Genomic_DNA"/>
</dbReference>
<gene>
    <name evidence="9" type="ORF">CSKR_202147</name>
</gene>